<feature type="domain" description="AAA" evidence="1">
    <location>
        <begin position="196"/>
        <end position="353"/>
    </location>
</feature>
<dbReference type="GO" id="GO:0051782">
    <property type="term" value="P:negative regulation of cell division"/>
    <property type="evidence" value="ECO:0007669"/>
    <property type="project" value="TreeGrafter"/>
</dbReference>
<dbReference type="SUPFAM" id="SSF52540">
    <property type="entry name" value="P-loop containing nucleoside triphosphate hydrolases"/>
    <property type="match status" value="1"/>
</dbReference>
<dbReference type="InterPro" id="IPR050625">
    <property type="entry name" value="ParA/MinD_ATPase"/>
</dbReference>
<keyword evidence="3" id="KW-1185">Reference proteome</keyword>
<gene>
    <name evidence="2" type="ORF">E3O19_08595</name>
</gene>
<dbReference type="AlphaFoldDB" id="A0A4R8WRL0"/>
<protein>
    <submittedName>
        <fullName evidence="2">MinD/ParA family protein</fullName>
    </submittedName>
</protein>
<dbReference type="GO" id="GO:0009898">
    <property type="term" value="C:cytoplasmic side of plasma membrane"/>
    <property type="evidence" value="ECO:0007669"/>
    <property type="project" value="TreeGrafter"/>
</dbReference>
<dbReference type="OrthoDB" id="3448281at2"/>
<proteinExistence type="predicted"/>
<evidence type="ECO:0000259" key="1">
    <source>
        <dbReference type="Pfam" id="PF13614"/>
    </source>
</evidence>
<evidence type="ECO:0000313" key="3">
    <source>
        <dbReference type="Proteomes" id="UP000298412"/>
    </source>
</evidence>
<comment type="caution">
    <text evidence="2">The sequence shown here is derived from an EMBL/GenBank/DDBJ whole genome shotgun (WGS) entry which is preliminary data.</text>
</comment>
<evidence type="ECO:0000313" key="2">
    <source>
        <dbReference type="EMBL" id="TFC15182.1"/>
    </source>
</evidence>
<dbReference type="GO" id="GO:0016887">
    <property type="term" value="F:ATP hydrolysis activity"/>
    <property type="evidence" value="ECO:0007669"/>
    <property type="project" value="TreeGrafter"/>
</dbReference>
<dbReference type="InterPro" id="IPR025669">
    <property type="entry name" value="AAA_dom"/>
</dbReference>
<name>A0A4R8WRL0_9MICO</name>
<dbReference type="GO" id="GO:0005829">
    <property type="term" value="C:cytosol"/>
    <property type="evidence" value="ECO:0007669"/>
    <property type="project" value="TreeGrafter"/>
</dbReference>
<dbReference type="PANTHER" id="PTHR43384">
    <property type="entry name" value="SEPTUM SITE-DETERMINING PROTEIN MIND HOMOLOG, CHLOROPLASTIC-RELATED"/>
    <property type="match status" value="1"/>
</dbReference>
<dbReference type="EMBL" id="SOFP01000046">
    <property type="protein sequence ID" value="TFC15182.1"/>
    <property type="molecule type" value="Genomic_DNA"/>
</dbReference>
<accession>A0A4R8WRL0</accession>
<dbReference type="RefSeq" id="WP_134566926.1">
    <property type="nucleotide sequence ID" value="NZ_SOFP01000046.1"/>
</dbReference>
<dbReference type="GO" id="GO:0005524">
    <property type="term" value="F:ATP binding"/>
    <property type="evidence" value="ECO:0007669"/>
    <property type="project" value="TreeGrafter"/>
</dbReference>
<organism evidence="2 3">
    <name type="scientific">Cryobacterium algoritolerans</name>
    <dbReference type="NCBI Taxonomy" id="1259184"/>
    <lineage>
        <taxon>Bacteria</taxon>
        <taxon>Bacillati</taxon>
        <taxon>Actinomycetota</taxon>
        <taxon>Actinomycetes</taxon>
        <taxon>Micrococcales</taxon>
        <taxon>Microbacteriaceae</taxon>
        <taxon>Cryobacterium</taxon>
    </lineage>
</organism>
<dbReference type="Gene3D" id="3.40.50.300">
    <property type="entry name" value="P-loop containing nucleotide triphosphate hydrolases"/>
    <property type="match status" value="1"/>
</dbReference>
<dbReference type="Proteomes" id="UP000298412">
    <property type="component" value="Unassembled WGS sequence"/>
</dbReference>
<dbReference type="PANTHER" id="PTHR43384:SF13">
    <property type="entry name" value="SLR0110 PROTEIN"/>
    <property type="match status" value="1"/>
</dbReference>
<reference evidence="2 3" key="1">
    <citation type="submission" date="2019-03" db="EMBL/GenBank/DDBJ databases">
        <title>Genomics of glacier-inhabiting Cryobacterium strains.</title>
        <authorList>
            <person name="Liu Q."/>
            <person name="Xin Y.-H."/>
        </authorList>
    </citation>
    <scope>NUCLEOTIDE SEQUENCE [LARGE SCALE GENOMIC DNA]</scope>
    <source>
        <strain evidence="2 3">MDT1-3</strain>
    </source>
</reference>
<sequence>MNRLLMIGHSHDFESRLHDLLGSAVHVVRGQSLAFGPAAVLGRLMAADRPHIALLGSSLPLDTAHRLSAGLTRLYPGIVTVADIPSGRTGWCSDQAINAALIPSAEKIRAQAEGAFSSNRRLTGVIERPRPDVGRPDVRPGLVPEAWDNVAPAGVVVVEVEVEVERMLDQETHLPVPLALPESAAFPAAGEGLRSRVIAVVAPKGGLGKTTVATNLAVGLAKHAPMSVVLIDADVQFGDVATALSLNPSHTLPDVVAALAQDNMMVLKTFLVPHSGGFYTVCGADQPDDGDRVTGDELSHLIGRLTELFRYVIIDTAPGLGDHALAALEQATDAVFLCDMSVPSARGLRKELAVLSRIGLLPPTRHVVLNLADRASGLSVRDVESIIGVPVDVAVPRSKYVALSTNRGIPLLQSGARNPGSAALTNLVQRFEPNASLKRGHLHRRVVVA</sequence>
<dbReference type="Pfam" id="PF13614">
    <property type="entry name" value="AAA_31"/>
    <property type="match status" value="1"/>
</dbReference>
<dbReference type="InterPro" id="IPR027417">
    <property type="entry name" value="P-loop_NTPase"/>
</dbReference>